<keyword evidence="3 8" id="KW-0963">Cytoplasm</keyword>
<keyword evidence="11" id="KW-1185">Reference proteome</keyword>
<gene>
    <name evidence="8 10" type="primary">aroA</name>
    <name evidence="10" type="ORF">DJ90_6438</name>
</gene>
<keyword evidence="4 8" id="KW-0028">Amino-acid biosynthesis</keyword>
<evidence type="ECO:0000256" key="8">
    <source>
        <dbReference type="HAMAP-Rule" id="MF_00210"/>
    </source>
</evidence>
<dbReference type="InterPro" id="IPR013792">
    <property type="entry name" value="RNA3'P_cycl/enolpyr_Trfase_a/b"/>
</dbReference>
<dbReference type="UniPathway" id="UPA00053">
    <property type="reaction ID" value="UER00089"/>
</dbReference>
<feature type="binding site" evidence="8">
    <location>
        <position position="180"/>
    </location>
    <ligand>
        <name>3-phosphoshikimate</name>
        <dbReference type="ChEBI" id="CHEBI:145989"/>
    </ligand>
</feature>
<feature type="binding site" evidence="8">
    <location>
        <position position="39"/>
    </location>
    <ligand>
        <name>3-phosphoshikimate</name>
        <dbReference type="ChEBI" id="CHEBI:145989"/>
    </ligand>
</feature>
<evidence type="ECO:0000256" key="5">
    <source>
        <dbReference type="ARBA" id="ARBA00022679"/>
    </source>
</evidence>
<dbReference type="PIRSF" id="PIRSF000505">
    <property type="entry name" value="EPSPS"/>
    <property type="match status" value="1"/>
</dbReference>
<dbReference type="InterPro" id="IPR036968">
    <property type="entry name" value="Enolpyruvate_Tfrase_sf"/>
</dbReference>
<dbReference type="InterPro" id="IPR001986">
    <property type="entry name" value="Enolpyruvate_Tfrase_dom"/>
</dbReference>
<reference evidence="10 11" key="1">
    <citation type="submission" date="2014-04" db="EMBL/GenBank/DDBJ databases">
        <authorList>
            <person name="Bishop-Lilly K.A."/>
            <person name="Broomall S.M."/>
            <person name="Chain P.S."/>
            <person name="Chertkov O."/>
            <person name="Coyne S.R."/>
            <person name="Daligault H.E."/>
            <person name="Davenport K.W."/>
            <person name="Erkkila T."/>
            <person name="Frey K.G."/>
            <person name="Gibbons H.S."/>
            <person name="Gu W."/>
            <person name="Jaissle J."/>
            <person name="Johnson S.L."/>
            <person name="Koroleva G.I."/>
            <person name="Ladner J.T."/>
            <person name="Lo C.-C."/>
            <person name="Minogue T.D."/>
            <person name="Munk C."/>
            <person name="Palacios G.F."/>
            <person name="Redden C.L."/>
            <person name="Rosenzweig C.N."/>
            <person name="Scholz M.B."/>
            <person name="Teshima H."/>
            <person name="Xu Y."/>
        </authorList>
    </citation>
    <scope>NUCLEOTIDE SEQUENCE [LARGE SCALE GENOMIC DNA]</scope>
    <source>
        <strain evidence="10 11">8244</strain>
    </source>
</reference>
<dbReference type="HAMAP" id="MF_00210">
    <property type="entry name" value="EPSP_synth"/>
    <property type="match status" value="1"/>
</dbReference>
<dbReference type="EC" id="2.5.1.19" evidence="8"/>
<dbReference type="Pfam" id="PF00275">
    <property type="entry name" value="EPSP_synthase"/>
    <property type="match status" value="1"/>
</dbReference>
<feature type="domain" description="Enolpyruvate transferase" evidence="9">
    <location>
        <begin position="29"/>
        <end position="444"/>
    </location>
</feature>
<comment type="caution">
    <text evidence="8">Lacks conserved residue(s) required for the propagation of feature annotation.</text>
</comment>
<keyword evidence="6 8" id="KW-0057">Aromatic amino acid biosynthesis</keyword>
<dbReference type="GO" id="GO:0009073">
    <property type="term" value="P:aromatic amino acid family biosynthetic process"/>
    <property type="evidence" value="ECO:0007669"/>
    <property type="project" value="UniProtKB-KW"/>
</dbReference>
<feature type="binding site" evidence="8">
    <location>
        <position position="182"/>
    </location>
    <ligand>
        <name>3-phosphoshikimate</name>
        <dbReference type="ChEBI" id="CHEBI:145989"/>
    </ligand>
</feature>
<comment type="subcellular location">
    <subcellularLocation>
        <location evidence="8">Cytoplasm</location>
    </subcellularLocation>
</comment>
<proteinExistence type="inferred from homology"/>
<feature type="binding site" evidence="8">
    <location>
        <position position="34"/>
    </location>
    <ligand>
        <name>3-phosphoshikimate</name>
        <dbReference type="ChEBI" id="CHEBI:145989"/>
    </ligand>
</feature>
<dbReference type="NCBIfam" id="TIGR01356">
    <property type="entry name" value="aroA"/>
    <property type="match status" value="1"/>
</dbReference>
<dbReference type="OrthoDB" id="9809920at2"/>
<evidence type="ECO:0000256" key="3">
    <source>
        <dbReference type="ARBA" id="ARBA00022490"/>
    </source>
</evidence>
<evidence type="ECO:0000313" key="10">
    <source>
        <dbReference type="EMBL" id="KFN11695.1"/>
    </source>
</evidence>
<feature type="binding site" evidence="8">
    <location>
        <position position="134"/>
    </location>
    <ligand>
        <name>phosphoenolpyruvate</name>
        <dbReference type="ChEBI" id="CHEBI:58702"/>
    </ligand>
</feature>
<dbReference type="HOGENOM" id="CLU_024321_0_1_9"/>
<name>A0A090ZN58_PAEMA</name>
<feature type="binding site" evidence="8">
    <location>
        <position position="35"/>
    </location>
    <ligand>
        <name>3-phosphoshikimate</name>
        <dbReference type="ChEBI" id="CHEBI:145989"/>
    </ligand>
</feature>
<comment type="function">
    <text evidence="8">Catalyzes the transfer of the enolpyruvyl moiety of phosphoenolpyruvate (PEP) to the 5-hydroxyl of shikimate-3-phosphate (S3P) to produce enolpyruvyl shikimate-3-phosphate and inorganic phosphate.</text>
</comment>
<dbReference type="RefSeq" id="WP_036628888.1">
    <property type="nucleotide sequence ID" value="NZ_BGML01000007.1"/>
</dbReference>
<dbReference type="STRING" id="44252.DJ90_6438"/>
<organism evidence="10 11">
    <name type="scientific">Paenibacillus macerans</name>
    <name type="common">Bacillus macerans</name>
    <dbReference type="NCBI Taxonomy" id="44252"/>
    <lineage>
        <taxon>Bacteria</taxon>
        <taxon>Bacillati</taxon>
        <taxon>Bacillota</taxon>
        <taxon>Bacilli</taxon>
        <taxon>Bacillales</taxon>
        <taxon>Paenibacillaceae</taxon>
        <taxon>Paenibacillus</taxon>
    </lineage>
</organism>
<dbReference type="Gene3D" id="3.65.10.10">
    <property type="entry name" value="Enolpyruvate transferase domain"/>
    <property type="match status" value="2"/>
</dbReference>
<comment type="caution">
    <text evidence="10">The sequence shown here is derived from an EMBL/GenBank/DDBJ whole genome shotgun (WGS) entry which is preliminary data.</text>
</comment>
<evidence type="ECO:0000256" key="4">
    <source>
        <dbReference type="ARBA" id="ARBA00022605"/>
    </source>
</evidence>
<dbReference type="GO" id="GO:0009423">
    <property type="term" value="P:chorismate biosynthetic process"/>
    <property type="evidence" value="ECO:0007669"/>
    <property type="project" value="UniProtKB-UniRule"/>
</dbReference>
<feature type="binding site" evidence="8">
    <location>
        <position position="182"/>
    </location>
    <ligand>
        <name>phosphoenolpyruvate</name>
        <dbReference type="ChEBI" id="CHEBI:58702"/>
    </ligand>
</feature>
<feature type="binding site" evidence="8">
    <location>
        <position position="34"/>
    </location>
    <ligand>
        <name>phosphoenolpyruvate</name>
        <dbReference type="ChEBI" id="CHEBI:58702"/>
    </ligand>
</feature>
<feature type="binding site" evidence="8">
    <location>
        <position position="361"/>
    </location>
    <ligand>
        <name>3-phosphoshikimate</name>
        <dbReference type="ChEBI" id="CHEBI:145989"/>
    </ligand>
</feature>
<comment type="subunit">
    <text evidence="8">Monomer.</text>
</comment>
<evidence type="ECO:0000313" key="11">
    <source>
        <dbReference type="Proteomes" id="UP000029278"/>
    </source>
</evidence>
<feature type="active site" description="Proton acceptor" evidence="8">
    <location>
        <position position="334"/>
    </location>
</feature>
<comment type="similarity">
    <text evidence="2 8">Belongs to the EPSP synthase family.</text>
</comment>
<evidence type="ECO:0000256" key="1">
    <source>
        <dbReference type="ARBA" id="ARBA00004811"/>
    </source>
</evidence>
<dbReference type="FunFam" id="3.65.10.10:FF:000005">
    <property type="entry name" value="3-phosphoshikimate 1-carboxyvinyltransferase"/>
    <property type="match status" value="1"/>
</dbReference>
<dbReference type="AlphaFoldDB" id="A0A090ZN58"/>
<comment type="catalytic activity">
    <reaction evidence="7">
        <text>3-phosphoshikimate + phosphoenolpyruvate = 5-O-(1-carboxyvinyl)-3-phosphoshikimate + phosphate</text>
        <dbReference type="Rhea" id="RHEA:21256"/>
        <dbReference type="ChEBI" id="CHEBI:43474"/>
        <dbReference type="ChEBI" id="CHEBI:57701"/>
        <dbReference type="ChEBI" id="CHEBI:58702"/>
        <dbReference type="ChEBI" id="CHEBI:145989"/>
        <dbReference type="EC" id="2.5.1.19"/>
    </reaction>
    <physiologicalReaction direction="left-to-right" evidence="7">
        <dbReference type="Rhea" id="RHEA:21257"/>
    </physiologicalReaction>
</comment>
<dbReference type="Proteomes" id="UP000029278">
    <property type="component" value="Unassembled WGS sequence"/>
</dbReference>
<feature type="binding site" evidence="8">
    <location>
        <position position="409"/>
    </location>
    <ligand>
        <name>phosphoenolpyruvate</name>
        <dbReference type="ChEBI" id="CHEBI:58702"/>
    </ligand>
</feature>
<dbReference type="GO" id="GO:0008652">
    <property type="term" value="P:amino acid biosynthetic process"/>
    <property type="evidence" value="ECO:0007669"/>
    <property type="project" value="UniProtKB-KW"/>
</dbReference>
<dbReference type="PATRIC" id="fig|44252.3.peg.402"/>
<protein>
    <recommendedName>
        <fullName evidence="8">3-phosphoshikimate 1-carboxyvinyltransferase</fullName>
        <ecNumber evidence="8">2.5.1.19</ecNumber>
    </recommendedName>
    <alternativeName>
        <fullName evidence="8">5-enolpyruvylshikimate-3-phosphate synthase</fullName>
        <shortName evidence="8">EPSP synthase</shortName>
        <shortName evidence="8">EPSPS</shortName>
    </alternativeName>
</protein>
<sequence length="454" mass="48970">MPIGLNKYPRNFDIRVKSNRKRQDFVFAKLPGDKSISQRAIVLNAIAEGRGVVRNILRSADTWSCIRALRLLGVKLVWDGEDLWIDGVGLTGLRPPGGKLDIGNTATSARLLMSLLAGSAFSAELSGNRLLSKRPMDWVVKPLMEMGAEIKYLEREGTLPIKITGTYPLRAIEVDATVPSAQEKSAVLFAGLFADGTTQYRQQCQSRDHTERLMRYFGIDIVTNGQVTSITGGRPFAGKEVQVPGDISSAAYLLTAYAIRRNEEKGDLKINDVGANPTRLGYVNVLRERGVHVTLENCRMLASNEPVADICCRPGPLPAAGQTEGVELIQSLIDEVPLLAAISAFASGVSIIKDCGDLKDKDTNRLDTTAKALVQFGVDAASDRDQIKVVGAGSGPLQPAVVDSCGDHRIAMMAAVLASSLEAPSVIRNCGCISVSYPSFLKDLSQFADIEILV</sequence>
<keyword evidence="5 8" id="KW-0808">Transferase</keyword>
<evidence type="ECO:0000256" key="6">
    <source>
        <dbReference type="ARBA" id="ARBA00023141"/>
    </source>
</evidence>
<feature type="binding site" evidence="8">
    <location>
        <position position="365"/>
    </location>
    <ligand>
        <name>phosphoenolpyruvate</name>
        <dbReference type="ChEBI" id="CHEBI:58702"/>
    </ligand>
</feature>
<accession>A0A090ZN58</accession>
<evidence type="ECO:0000256" key="2">
    <source>
        <dbReference type="ARBA" id="ARBA00009948"/>
    </source>
</evidence>
<dbReference type="GO" id="GO:0003866">
    <property type="term" value="F:3-phosphoshikimate 1-carboxyvinyltransferase activity"/>
    <property type="evidence" value="ECO:0007669"/>
    <property type="project" value="UniProtKB-UniRule"/>
</dbReference>
<dbReference type="PANTHER" id="PTHR21090">
    <property type="entry name" value="AROM/DEHYDROQUINATE SYNTHASE"/>
    <property type="match status" value="1"/>
</dbReference>
<evidence type="ECO:0000259" key="9">
    <source>
        <dbReference type="Pfam" id="PF00275"/>
    </source>
</evidence>
<dbReference type="PANTHER" id="PTHR21090:SF5">
    <property type="entry name" value="PENTAFUNCTIONAL AROM POLYPEPTIDE"/>
    <property type="match status" value="1"/>
</dbReference>
<comment type="pathway">
    <text evidence="1 8">Metabolic intermediate biosynthesis; chorismate biosynthesis; chorismate from D-erythrose 4-phosphate and phosphoenolpyruvate: step 6/7.</text>
</comment>
<dbReference type="InterPro" id="IPR006264">
    <property type="entry name" value="EPSP_synthase"/>
</dbReference>
<dbReference type="EMBL" id="JMQA01000005">
    <property type="protein sequence ID" value="KFN11695.1"/>
    <property type="molecule type" value="Genomic_DNA"/>
</dbReference>
<feature type="binding site" evidence="8">
    <location>
        <position position="334"/>
    </location>
    <ligand>
        <name>3-phosphoshikimate</name>
        <dbReference type="ChEBI" id="CHEBI:145989"/>
    </ligand>
</feature>
<evidence type="ECO:0000256" key="7">
    <source>
        <dbReference type="ARBA" id="ARBA00044633"/>
    </source>
</evidence>
<dbReference type="GO" id="GO:0005737">
    <property type="term" value="C:cytoplasm"/>
    <property type="evidence" value="ECO:0007669"/>
    <property type="project" value="UniProtKB-SubCell"/>
</dbReference>
<dbReference type="CDD" id="cd01556">
    <property type="entry name" value="EPSP_synthase"/>
    <property type="match status" value="1"/>
</dbReference>
<dbReference type="SUPFAM" id="SSF55205">
    <property type="entry name" value="EPT/RTPC-like"/>
    <property type="match status" value="1"/>
</dbReference>